<keyword evidence="2 8" id="KW-0575">Peroxidase</keyword>
<dbReference type="GO" id="GO:0005829">
    <property type="term" value="C:cytosol"/>
    <property type="evidence" value="ECO:0007669"/>
    <property type="project" value="TreeGrafter"/>
</dbReference>
<sequence length="300" mass="33047">MPQPGIFALGTPENAYLELDLVRPDALEEVLRRLMELPANHTEGGCNMVIGVRPSLWRALQPDETPADVVDWAEPITGQSGYQIPATPHDVWVWLAGAERAVLFDRTSELRSAVAGLAEVAAELSGWHYKQSRDLTGFIDGSENPPLVEAADAACVAPGEPGAGSSVLLFQQWRHEKHWLTLSEKEQEEVIGRTKPDSIELPEDVMPETSHVSRTVVEHDGEELDILRRNVAYGVTGDHGTLFVGFSKDQYRQFEMLRRMAGVDGVRDALTRFTTPLSGSVYVVPSATALCSYLPEDDED</sequence>
<dbReference type="OrthoDB" id="3251355at2"/>
<dbReference type="InterPro" id="IPR048328">
    <property type="entry name" value="Dyp_perox_C"/>
</dbReference>
<evidence type="ECO:0000256" key="6">
    <source>
        <dbReference type="ARBA" id="ARBA00025737"/>
    </source>
</evidence>
<dbReference type="Proteomes" id="UP000280819">
    <property type="component" value="Unassembled WGS sequence"/>
</dbReference>
<gene>
    <name evidence="8" type="ORF">EII34_03255</name>
</gene>
<protein>
    <submittedName>
        <fullName evidence="8">Dyp-type peroxidase</fullName>
    </submittedName>
</protein>
<keyword evidence="3" id="KW-0479">Metal-binding</keyword>
<evidence type="ECO:0000256" key="3">
    <source>
        <dbReference type="ARBA" id="ARBA00022723"/>
    </source>
</evidence>
<comment type="cofactor">
    <cofactor evidence="1">
        <name>heme b</name>
        <dbReference type="ChEBI" id="CHEBI:60344"/>
    </cofactor>
</comment>
<evidence type="ECO:0000256" key="5">
    <source>
        <dbReference type="ARBA" id="ARBA00023004"/>
    </source>
</evidence>
<evidence type="ECO:0000313" key="9">
    <source>
        <dbReference type="Proteomes" id="UP000280819"/>
    </source>
</evidence>
<evidence type="ECO:0000259" key="7">
    <source>
        <dbReference type="Pfam" id="PF20628"/>
    </source>
</evidence>
<keyword evidence="5" id="KW-0408">Iron</keyword>
<dbReference type="GO" id="GO:0046872">
    <property type="term" value="F:metal ion binding"/>
    <property type="evidence" value="ECO:0007669"/>
    <property type="project" value="UniProtKB-KW"/>
</dbReference>
<evidence type="ECO:0000256" key="4">
    <source>
        <dbReference type="ARBA" id="ARBA00023002"/>
    </source>
</evidence>
<evidence type="ECO:0000256" key="2">
    <source>
        <dbReference type="ARBA" id="ARBA00022559"/>
    </source>
</evidence>
<dbReference type="InterPro" id="IPR006314">
    <property type="entry name" value="Dyp_peroxidase"/>
</dbReference>
<proteinExistence type="inferred from homology"/>
<comment type="similarity">
    <text evidence="6">Belongs to the DyP-type peroxidase family.</text>
</comment>
<dbReference type="PROSITE" id="PS51404">
    <property type="entry name" value="DYP_PEROXIDASE"/>
    <property type="match status" value="1"/>
</dbReference>
<dbReference type="GO" id="GO:0020037">
    <property type="term" value="F:heme binding"/>
    <property type="evidence" value="ECO:0007669"/>
    <property type="project" value="InterPro"/>
</dbReference>
<dbReference type="GO" id="GO:0004601">
    <property type="term" value="F:peroxidase activity"/>
    <property type="evidence" value="ECO:0007669"/>
    <property type="project" value="UniProtKB-KW"/>
</dbReference>
<dbReference type="SUPFAM" id="SSF54909">
    <property type="entry name" value="Dimeric alpha+beta barrel"/>
    <property type="match status" value="1"/>
</dbReference>
<comment type="caution">
    <text evidence="8">The sequence shown here is derived from an EMBL/GenBank/DDBJ whole genome shotgun (WGS) entry which is preliminary data.</text>
</comment>
<dbReference type="EMBL" id="RQZG01000002">
    <property type="protein sequence ID" value="RRD06729.1"/>
    <property type="molecule type" value="Genomic_DNA"/>
</dbReference>
<dbReference type="AlphaFoldDB" id="A0A3P1TBF7"/>
<dbReference type="PANTHER" id="PTHR30521">
    <property type="entry name" value="DEFERROCHELATASE/PEROXIDASE"/>
    <property type="match status" value="1"/>
</dbReference>
<reference evidence="8 9" key="1">
    <citation type="submission" date="2018-11" db="EMBL/GenBank/DDBJ databases">
        <title>Genomes From Bacteria Associated with the Canine Oral Cavity: a Test Case for Automated Genome-Based Taxonomic Assignment.</title>
        <authorList>
            <person name="Coil D.A."/>
            <person name="Jospin G."/>
            <person name="Darling A.E."/>
            <person name="Wallis C."/>
            <person name="Davis I.J."/>
            <person name="Harris S."/>
            <person name="Eisen J.A."/>
            <person name="Holcombe L.J."/>
            <person name="O'Flynn C."/>
        </authorList>
    </citation>
    <scope>NUCLEOTIDE SEQUENCE [LARGE SCALE GENOMIC DNA]</scope>
    <source>
        <strain evidence="8 9">OH887_COT-365</strain>
    </source>
</reference>
<dbReference type="PANTHER" id="PTHR30521:SF0">
    <property type="entry name" value="DYP-TYPE PEROXIDASE FAMILY PROTEIN"/>
    <property type="match status" value="1"/>
</dbReference>
<evidence type="ECO:0000256" key="1">
    <source>
        <dbReference type="ARBA" id="ARBA00001970"/>
    </source>
</evidence>
<organism evidence="8 9">
    <name type="scientific">Arachnia propionica</name>
    <dbReference type="NCBI Taxonomy" id="1750"/>
    <lineage>
        <taxon>Bacteria</taxon>
        <taxon>Bacillati</taxon>
        <taxon>Actinomycetota</taxon>
        <taxon>Actinomycetes</taxon>
        <taxon>Propionibacteriales</taxon>
        <taxon>Propionibacteriaceae</taxon>
        <taxon>Arachnia</taxon>
    </lineage>
</organism>
<name>A0A3P1TBF7_9ACTN</name>
<feature type="domain" description="Dyp-type peroxidase C-terminal" evidence="7">
    <location>
        <begin position="132"/>
        <end position="287"/>
    </location>
</feature>
<dbReference type="Pfam" id="PF20628">
    <property type="entry name" value="Dyp_perox_C"/>
    <property type="match status" value="1"/>
</dbReference>
<keyword evidence="4" id="KW-0560">Oxidoreductase</keyword>
<dbReference type="InterPro" id="IPR011008">
    <property type="entry name" value="Dimeric_a/b-barrel"/>
</dbReference>
<evidence type="ECO:0000313" key="8">
    <source>
        <dbReference type="EMBL" id="RRD06729.1"/>
    </source>
</evidence>
<dbReference type="NCBIfam" id="TIGR01413">
    <property type="entry name" value="Dyp_perox_fam"/>
    <property type="match status" value="1"/>
</dbReference>
<accession>A0A3P1TBF7</accession>